<gene>
    <name evidence="3" type="primary">PowCR01_120043700</name>
    <name evidence="3" type="ORF">POWCR01_120043700</name>
</gene>
<evidence type="ECO:0000313" key="4">
    <source>
        <dbReference type="Proteomes" id="UP000243200"/>
    </source>
</evidence>
<dbReference type="EMBL" id="LT594516">
    <property type="protein sequence ID" value="SBT78277.1"/>
    <property type="molecule type" value="Genomic_DNA"/>
</dbReference>
<dbReference type="AlphaFoldDB" id="A0A1C3KVR0"/>
<evidence type="ECO:0000256" key="1">
    <source>
        <dbReference type="SAM" id="MobiDB-lite"/>
    </source>
</evidence>
<evidence type="ECO:0000256" key="2">
    <source>
        <dbReference type="SAM" id="SignalP"/>
    </source>
</evidence>
<reference evidence="3 4" key="1">
    <citation type="submission" date="2016-06" db="EMBL/GenBank/DDBJ databases">
        <authorList>
            <consortium name="Pathogen Informatics"/>
        </authorList>
    </citation>
    <scope>NUCLEOTIDE SEQUENCE [LARGE SCALE GENOMIC DNA]</scope>
    <source>
        <strain evidence="3">PowCR01</strain>
    </source>
</reference>
<feature type="region of interest" description="Disordered" evidence="1">
    <location>
        <begin position="81"/>
        <end position="121"/>
    </location>
</feature>
<evidence type="ECO:0000313" key="3">
    <source>
        <dbReference type="EMBL" id="SBT78277.1"/>
    </source>
</evidence>
<name>A0A1C3KVR0_PLAOA</name>
<protein>
    <submittedName>
        <fullName evidence="3">Uncharacterized protein</fullName>
    </submittedName>
</protein>
<organism evidence="3 4">
    <name type="scientific">Plasmodium ovale</name>
    <name type="common">malaria parasite P. ovale</name>
    <dbReference type="NCBI Taxonomy" id="36330"/>
    <lineage>
        <taxon>Eukaryota</taxon>
        <taxon>Sar</taxon>
        <taxon>Alveolata</taxon>
        <taxon>Apicomplexa</taxon>
        <taxon>Aconoidasida</taxon>
        <taxon>Haemosporida</taxon>
        <taxon>Plasmodiidae</taxon>
        <taxon>Plasmodium</taxon>
        <taxon>Plasmodium (Plasmodium)</taxon>
    </lineage>
</organism>
<accession>A0A1C3KVR0</accession>
<dbReference type="VEuPathDB" id="PlasmoDB:POWCR01_120043700"/>
<keyword evidence="2" id="KW-0732">Signal</keyword>
<sequence>MNVIVLLLFCLFTLKRLAISEKINDVPLINYEMVPSQRWKVSTKELAKLKEKLKIFITSEIQKEGSALLRKYFKEFLLSEDQEDDTKTMKSSPEKGSEGKLTENTEIENEDKGKGSFGVNGPILLI</sequence>
<feature type="signal peptide" evidence="2">
    <location>
        <begin position="1"/>
        <end position="20"/>
    </location>
</feature>
<feature type="compositionally biased region" description="Basic and acidic residues" evidence="1">
    <location>
        <begin position="85"/>
        <end position="103"/>
    </location>
</feature>
<proteinExistence type="predicted"/>
<dbReference type="VEuPathDB" id="PlasmoDB:PocGH01_12048300"/>
<dbReference type="Proteomes" id="UP000243200">
    <property type="component" value="Chromosome 12"/>
</dbReference>
<dbReference type="OrthoDB" id="361836at2759"/>
<feature type="chain" id="PRO_5008678140" evidence="2">
    <location>
        <begin position="21"/>
        <end position="126"/>
    </location>
</feature>